<evidence type="ECO:0000313" key="2">
    <source>
        <dbReference type="Proteomes" id="UP001162992"/>
    </source>
</evidence>
<organism evidence="1 2">
    <name type="scientific">Diphasiastrum complanatum</name>
    <name type="common">Issler's clubmoss</name>
    <name type="synonym">Lycopodium complanatum</name>
    <dbReference type="NCBI Taxonomy" id="34168"/>
    <lineage>
        <taxon>Eukaryota</taxon>
        <taxon>Viridiplantae</taxon>
        <taxon>Streptophyta</taxon>
        <taxon>Embryophyta</taxon>
        <taxon>Tracheophyta</taxon>
        <taxon>Lycopodiopsida</taxon>
        <taxon>Lycopodiales</taxon>
        <taxon>Lycopodiaceae</taxon>
        <taxon>Lycopodioideae</taxon>
        <taxon>Diphasiastrum</taxon>
    </lineage>
</organism>
<gene>
    <name evidence="1" type="ORF">O6H91_21G023400</name>
</gene>
<reference evidence="2" key="1">
    <citation type="journal article" date="2024" name="Proc. Natl. Acad. Sci. U.S.A.">
        <title>Extraordinary preservation of gene collinearity over three hundred million years revealed in homosporous lycophytes.</title>
        <authorList>
            <person name="Li C."/>
            <person name="Wickell D."/>
            <person name="Kuo L.Y."/>
            <person name="Chen X."/>
            <person name="Nie B."/>
            <person name="Liao X."/>
            <person name="Peng D."/>
            <person name="Ji J."/>
            <person name="Jenkins J."/>
            <person name="Williams M."/>
            <person name="Shu S."/>
            <person name="Plott C."/>
            <person name="Barry K."/>
            <person name="Rajasekar S."/>
            <person name="Grimwood J."/>
            <person name="Han X."/>
            <person name="Sun S."/>
            <person name="Hou Z."/>
            <person name="He W."/>
            <person name="Dai G."/>
            <person name="Sun C."/>
            <person name="Schmutz J."/>
            <person name="Leebens-Mack J.H."/>
            <person name="Li F.W."/>
            <person name="Wang L."/>
        </authorList>
    </citation>
    <scope>NUCLEOTIDE SEQUENCE [LARGE SCALE GENOMIC DNA]</scope>
    <source>
        <strain evidence="2">cv. PW_Plant_1</strain>
    </source>
</reference>
<proteinExistence type="predicted"/>
<accession>A0ACC2AIN6</accession>
<dbReference type="Proteomes" id="UP001162992">
    <property type="component" value="Chromosome 21"/>
</dbReference>
<comment type="caution">
    <text evidence="1">The sequence shown here is derived from an EMBL/GenBank/DDBJ whole genome shotgun (WGS) entry which is preliminary data.</text>
</comment>
<protein>
    <submittedName>
        <fullName evidence="1">Uncharacterized protein</fullName>
    </submittedName>
</protein>
<evidence type="ECO:0000313" key="1">
    <source>
        <dbReference type="EMBL" id="KAJ7517414.1"/>
    </source>
</evidence>
<dbReference type="EMBL" id="CM055112">
    <property type="protein sequence ID" value="KAJ7517414.1"/>
    <property type="molecule type" value="Genomic_DNA"/>
</dbReference>
<name>A0ACC2AIN6_DIPCM</name>
<sequence>MLVSEVGFTSCGSETEACLTAAEEKGIIRNLTETVEKHLREGDIFFLISSRWWNTWVQYVKEDSLTASRCANPLAGYTANPASTRPPTIDNSDIVTEVPSRSKELHVELREELVEGIDYVLLPERIWKAFHDWYGGGPVLSRKVIAMGSQQHTELNIEVYPLRLHLISMPEGKQRTLEVSKKDTVGVLYSKVSEVIGSTIDQVKVWNYSGQKKHKLLSDPEETLEDAALLMDQEILSEVQVNGTWPEDSMPYENGCSSSGRELALVPAANSDSFFSIAGGPSGSTSATGNFNDMRGSYSPLSLAKDHGLFGSTSNGTSAGPKGLTGLQNLGNTCFMNSALQCLVHTPQLAEFFLQDYNKEINRDNPLGMEGELAIAFGELLRKLWAPGRTPVAPRAFKTKLARFAPQFSGYNQHDSQELLAFLLDGLHEDLNRVKTKPYIEVKDADGRPDEEVADEYWANHRARNDSIIVDVYQGQYKSTLVCPECNKVSVTFDPFMYLSLPLPAKTTRAMTVTVFSGDGSFPPTAYTVTVPRHGRIKDLVQALSNSCRLENDERLLIVELYNNRIFRVMDDPNGGLSGIQDEDKLAAYRLPRAPDHLLVVMHVRLQEVPYGLDHTLHRTLFGAPFIACLSEETASNGLELQTVVKKLLKPLILEQADACEVQAQSSDNGDGEQRGDVEMLEGETSTTNSRMISDKCEKVANNGNDRDVGYPYKIIPGQNPSLRLWNTDEKGTLKDLIVLDNQMPSVFSPTRNNVKFRYVALEWSEGAMEQQYDMHALDSVPEVCEADLPLTSKKARQEIISLYTCLEAFLKEEPLGPEDMWYCPRCKEHRQASKKLDLWRLPEILVVHLKRFSYSRFAKNKLQTFVNFPIHDLDLTKYVARTTGPEFHLYELYAVSNHYGSMGGGHYTAYAKLLDDNKWYRFDDSNVSGVSEEEIKTTAAYVLFYRRKKEGYGANNAEIEHSLEEDSSVGAELGHRFLSTPSDSGSGDATPLSSTFAVSGMFLD</sequence>
<keyword evidence="2" id="KW-1185">Reference proteome</keyword>